<evidence type="ECO:0000313" key="3">
    <source>
        <dbReference type="Proteomes" id="UP000270856"/>
    </source>
</evidence>
<protein>
    <submittedName>
        <fullName evidence="2">DUF2752 domain-containing protein</fullName>
    </submittedName>
</protein>
<comment type="caution">
    <text evidence="2">The sequence shown here is derived from an EMBL/GenBank/DDBJ whole genome shotgun (WGS) entry which is preliminary data.</text>
</comment>
<dbReference type="Proteomes" id="UP000270856">
    <property type="component" value="Unassembled WGS sequence"/>
</dbReference>
<gene>
    <name evidence="2" type="ORF">EGM88_12105</name>
</gene>
<feature type="transmembrane region" description="Helical" evidence="1">
    <location>
        <begin position="44"/>
        <end position="62"/>
    </location>
</feature>
<dbReference type="OrthoDB" id="9815897at2"/>
<evidence type="ECO:0000256" key="1">
    <source>
        <dbReference type="SAM" id="Phobius"/>
    </source>
</evidence>
<proteinExistence type="predicted"/>
<keyword evidence="3" id="KW-1185">Reference proteome</keyword>
<sequence>MGIISFLEENMLSCQWKQLGMDCMGCGMQRSIIYILKGEFVNAFFMYPAIYTLIGMFVYLGFHLKFSFKNGHRILLYLFIINIIIILTNYIIKIN</sequence>
<dbReference type="InterPro" id="IPR021215">
    <property type="entry name" value="DUF2752"/>
</dbReference>
<accession>A0A3N4NIG9</accession>
<reference evidence="2 3" key="1">
    <citation type="submission" date="2018-11" db="EMBL/GenBank/DDBJ databases">
        <title>Aureibaculum marinum gen. nov., sp. nov., a member of the family Flavobacteriaceae isolated from the Bohai Sea.</title>
        <authorList>
            <person name="Ji X."/>
        </authorList>
    </citation>
    <scope>NUCLEOTIDE SEQUENCE [LARGE SCALE GENOMIC DNA]</scope>
    <source>
        <strain evidence="2 3">BH-SD17</strain>
    </source>
</reference>
<keyword evidence="1" id="KW-1133">Transmembrane helix</keyword>
<evidence type="ECO:0000313" key="2">
    <source>
        <dbReference type="EMBL" id="RPD94478.1"/>
    </source>
</evidence>
<dbReference type="Pfam" id="PF10825">
    <property type="entry name" value="DUF2752"/>
    <property type="match status" value="1"/>
</dbReference>
<keyword evidence="1" id="KW-0472">Membrane</keyword>
<keyword evidence="1" id="KW-0812">Transmembrane</keyword>
<dbReference type="EMBL" id="RPFJ01000017">
    <property type="protein sequence ID" value="RPD94478.1"/>
    <property type="molecule type" value="Genomic_DNA"/>
</dbReference>
<feature type="transmembrane region" description="Helical" evidence="1">
    <location>
        <begin position="74"/>
        <end position="92"/>
    </location>
</feature>
<organism evidence="2 3">
    <name type="scientific">Aureibaculum marinum</name>
    <dbReference type="NCBI Taxonomy" id="2487930"/>
    <lineage>
        <taxon>Bacteria</taxon>
        <taxon>Pseudomonadati</taxon>
        <taxon>Bacteroidota</taxon>
        <taxon>Flavobacteriia</taxon>
        <taxon>Flavobacteriales</taxon>
        <taxon>Flavobacteriaceae</taxon>
        <taxon>Aureibaculum</taxon>
    </lineage>
</organism>
<name>A0A3N4NIG9_9FLAO</name>
<dbReference type="AlphaFoldDB" id="A0A3N4NIG9"/>